<proteinExistence type="predicted"/>
<sequence>MRPTSLPIFLLLSSPITPALSLPSLPTTLTTNIAISLARIHSIPIPPSLLEASALNIDVWGPIPDDAVRVPLPNSTDLYGFLSEPGTRANVWARAQGELDKFEEELRRWEFIGGLERRQRGIGNGKNFYIPNLQYDIYYAPPLGSGDYAAIANRREQGVWPARGAPEEKAFERFVGEVVRESGA</sequence>
<feature type="chain" id="PRO_5003409139" evidence="1">
    <location>
        <begin position="22"/>
        <end position="184"/>
    </location>
</feature>
<keyword evidence="3" id="KW-1185">Reference proteome</keyword>
<dbReference type="GeneID" id="18261136"/>
<gene>
    <name evidence="2" type="ORF">CTHT_0070980</name>
</gene>
<accession>G0SFI8</accession>
<dbReference type="AlphaFoldDB" id="G0SFI8"/>
<protein>
    <submittedName>
        <fullName evidence="2">Uncharacterized protein</fullName>
    </submittedName>
</protein>
<dbReference type="Proteomes" id="UP000008066">
    <property type="component" value="Unassembled WGS sequence"/>
</dbReference>
<dbReference type="OrthoDB" id="4790198at2759"/>
<dbReference type="RefSeq" id="XP_006697371.1">
    <property type="nucleotide sequence ID" value="XM_006697308.1"/>
</dbReference>
<evidence type="ECO:0000313" key="2">
    <source>
        <dbReference type="EMBL" id="EGS17753.1"/>
    </source>
</evidence>
<organism evidence="3">
    <name type="scientific">Chaetomium thermophilum (strain DSM 1495 / CBS 144.50 / IMI 039719)</name>
    <name type="common">Thermochaetoides thermophila</name>
    <dbReference type="NCBI Taxonomy" id="759272"/>
    <lineage>
        <taxon>Eukaryota</taxon>
        <taxon>Fungi</taxon>
        <taxon>Dikarya</taxon>
        <taxon>Ascomycota</taxon>
        <taxon>Pezizomycotina</taxon>
        <taxon>Sordariomycetes</taxon>
        <taxon>Sordariomycetidae</taxon>
        <taxon>Sordariales</taxon>
        <taxon>Chaetomiaceae</taxon>
        <taxon>Thermochaetoides</taxon>
    </lineage>
</organism>
<evidence type="ECO:0000313" key="3">
    <source>
        <dbReference type="Proteomes" id="UP000008066"/>
    </source>
</evidence>
<feature type="signal peptide" evidence="1">
    <location>
        <begin position="1"/>
        <end position="21"/>
    </location>
</feature>
<dbReference type="HOGENOM" id="CLU_1467984_0_0_1"/>
<dbReference type="EMBL" id="GL988047">
    <property type="protein sequence ID" value="EGS17753.1"/>
    <property type="molecule type" value="Genomic_DNA"/>
</dbReference>
<evidence type="ECO:0000256" key="1">
    <source>
        <dbReference type="SAM" id="SignalP"/>
    </source>
</evidence>
<name>G0SFI8_CHATD</name>
<dbReference type="KEGG" id="cthr:CTHT_0070980"/>
<keyword evidence="1" id="KW-0732">Signal</keyword>
<reference evidence="2 3" key="1">
    <citation type="journal article" date="2011" name="Cell">
        <title>Insight into structure and assembly of the nuclear pore complex by utilizing the genome of a eukaryotic thermophile.</title>
        <authorList>
            <person name="Amlacher S."/>
            <person name="Sarges P."/>
            <person name="Flemming D."/>
            <person name="van Noort V."/>
            <person name="Kunze R."/>
            <person name="Devos D.P."/>
            <person name="Arumugam M."/>
            <person name="Bork P."/>
            <person name="Hurt E."/>
        </authorList>
    </citation>
    <scope>NUCLEOTIDE SEQUENCE [LARGE SCALE GENOMIC DNA]</scope>
    <source>
        <strain evidence="3">DSM 1495 / CBS 144.50 / IMI 039719</strain>
    </source>
</reference>